<accession>A0A119CW83</accession>
<dbReference type="AlphaFoldDB" id="A0A119CW83"/>
<keyword evidence="3" id="KW-1185">Reference proteome</keyword>
<feature type="region of interest" description="Disordered" evidence="1">
    <location>
        <begin position="47"/>
        <end position="71"/>
    </location>
</feature>
<evidence type="ECO:0000256" key="1">
    <source>
        <dbReference type="SAM" id="MobiDB-lite"/>
    </source>
</evidence>
<gene>
    <name evidence="2" type="ORF">ABW22_08030</name>
</gene>
<proteinExistence type="predicted"/>
<protein>
    <submittedName>
        <fullName evidence="2">Uncharacterized protein</fullName>
    </submittedName>
</protein>
<comment type="caution">
    <text evidence="2">The sequence shown here is derived from an EMBL/GenBank/DDBJ whole genome shotgun (WGS) entry which is preliminary data.</text>
</comment>
<evidence type="ECO:0000313" key="3">
    <source>
        <dbReference type="Proteomes" id="UP000064243"/>
    </source>
</evidence>
<reference evidence="2 3" key="1">
    <citation type="journal article" date="2015" name="Appl. Environ. Microbiol.">
        <title>Aerobic and Anaerobic Thiosulfate Oxidation by a Cold-Adapted, Subglacial Chemoautotroph.</title>
        <authorList>
            <person name="Harrold Z.R."/>
            <person name="Skidmore M.L."/>
            <person name="Hamilton T.L."/>
            <person name="Desch L."/>
            <person name="Amada K."/>
            <person name="van Gelder W."/>
            <person name="Glover K."/>
            <person name="Roden E.E."/>
            <person name="Boyd E.S."/>
        </authorList>
    </citation>
    <scope>NUCLEOTIDE SEQUENCE [LARGE SCALE GENOMIC DNA]</scope>
    <source>
        <strain evidence="2 3">RG</strain>
    </source>
</reference>
<evidence type="ECO:0000313" key="2">
    <source>
        <dbReference type="EMBL" id="KVW96258.1"/>
    </source>
</evidence>
<dbReference type="PATRIC" id="fig|36861.3.peg.1253"/>
<sequence>MPTAHAAEVKPPEPAALTPFKQYQGWRDEPLQDWRQANERVGEIGGWRTYLRESQPGGDGTDPAQHGRHGQ</sequence>
<dbReference type="EMBL" id="LDUG01000020">
    <property type="protein sequence ID" value="KVW96258.1"/>
    <property type="molecule type" value="Genomic_DNA"/>
</dbReference>
<dbReference type="Proteomes" id="UP000064243">
    <property type="component" value="Unassembled WGS sequence"/>
</dbReference>
<name>A0A119CW83_THIDE</name>
<organism evidence="2 3">
    <name type="scientific">Thiobacillus denitrificans</name>
    <dbReference type="NCBI Taxonomy" id="36861"/>
    <lineage>
        <taxon>Bacteria</taxon>
        <taxon>Pseudomonadati</taxon>
        <taxon>Pseudomonadota</taxon>
        <taxon>Betaproteobacteria</taxon>
        <taxon>Nitrosomonadales</taxon>
        <taxon>Thiobacillaceae</taxon>
        <taxon>Thiobacillus</taxon>
    </lineage>
</organism>